<accession>A0A1T5C3P4</accession>
<keyword evidence="1" id="KW-0472">Membrane</keyword>
<dbReference type="AlphaFoldDB" id="A0A1T5C3P4"/>
<reference evidence="3" key="1">
    <citation type="submission" date="2017-02" db="EMBL/GenBank/DDBJ databases">
        <authorList>
            <person name="Varghese N."/>
            <person name="Submissions S."/>
        </authorList>
    </citation>
    <scope>NUCLEOTIDE SEQUENCE [LARGE SCALE GENOMIC DNA]</scope>
    <source>
        <strain evidence="3">DSM 22385</strain>
    </source>
</reference>
<keyword evidence="1" id="KW-1133">Transmembrane helix</keyword>
<feature type="transmembrane region" description="Helical" evidence="1">
    <location>
        <begin position="12"/>
        <end position="34"/>
    </location>
</feature>
<dbReference type="RefSeq" id="WP_079702207.1">
    <property type="nucleotide sequence ID" value="NZ_FUYR01000001.1"/>
</dbReference>
<dbReference type="EMBL" id="FUYR01000001">
    <property type="protein sequence ID" value="SKB53750.1"/>
    <property type="molecule type" value="Genomic_DNA"/>
</dbReference>
<dbReference type="OrthoDB" id="769806at2"/>
<sequence length="111" mass="12541">MKKEFAKKLFSYVFLFIFFAKMAISVAPLIAIHMDSQVVNAVIMQLEIENHSSKGTDQAKDSLNKGEWLSGLSKFKFAIPQIDLASKQFILLRDYPIQAFYPSVPTPPPNC</sequence>
<dbReference type="STRING" id="572036.SAMN05661099_1768"/>
<dbReference type="Proteomes" id="UP000189981">
    <property type="component" value="Unassembled WGS sequence"/>
</dbReference>
<organism evidence="2 3">
    <name type="scientific">Daejeonella lutea</name>
    <dbReference type="NCBI Taxonomy" id="572036"/>
    <lineage>
        <taxon>Bacteria</taxon>
        <taxon>Pseudomonadati</taxon>
        <taxon>Bacteroidota</taxon>
        <taxon>Sphingobacteriia</taxon>
        <taxon>Sphingobacteriales</taxon>
        <taxon>Sphingobacteriaceae</taxon>
        <taxon>Daejeonella</taxon>
    </lineage>
</organism>
<keyword evidence="1" id="KW-0812">Transmembrane</keyword>
<name>A0A1T5C3P4_9SPHI</name>
<evidence type="ECO:0000313" key="2">
    <source>
        <dbReference type="EMBL" id="SKB53750.1"/>
    </source>
</evidence>
<gene>
    <name evidence="2" type="ORF">SAMN05661099_1768</name>
</gene>
<proteinExistence type="predicted"/>
<protein>
    <submittedName>
        <fullName evidence="2">Uncharacterized protein</fullName>
    </submittedName>
</protein>
<evidence type="ECO:0000313" key="3">
    <source>
        <dbReference type="Proteomes" id="UP000189981"/>
    </source>
</evidence>
<keyword evidence="3" id="KW-1185">Reference proteome</keyword>
<evidence type="ECO:0000256" key="1">
    <source>
        <dbReference type="SAM" id="Phobius"/>
    </source>
</evidence>